<keyword evidence="4" id="KW-0540">Nuclease</keyword>
<evidence type="ECO:0000313" key="14">
    <source>
        <dbReference type="Proteomes" id="UP000254396"/>
    </source>
</evidence>
<evidence type="ECO:0000256" key="5">
    <source>
        <dbReference type="ARBA" id="ARBA00022839"/>
    </source>
</evidence>
<dbReference type="EMBL" id="CP119528">
    <property type="protein sequence ID" value="WER42793.1"/>
    <property type="molecule type" value="Genomic_DNA"/>
</dbReference>
<dbReference type="Pfam" id="PF00533">
    <property type="entry name" value="BRCT"/>
    <property type="match status" value="1"/>
</dbReference>
<reference evidence="9 13" key="1">
    <citation type="submission" date="2018-04" db="EMBL/GenBank/DDBJ databases">
        <authorList>
            <person name="Van Tyne D."/>
        </authorList>
    </citation>
    <scope>NUCLEOTIDE SEQUENCE [LARGE SCALE GENOMIC DNA]</scope>
    <source>
        <strain evidence="9 13">B2535</strain>
    </source>
</reference>
<dbReference type="InterPro" id="IPR013520">
    <property type="entry name" value="Ribonucl_H"/>
</dbReference>
<dbReference type="Proteomes" id="UP001221642">
    <property type="component" value="Chromosome"/>
</dbReference>
<dbReference type="InterPro" id="IPR036397">
    <property type="entry name" value="RNaseH_sf"/>
</dbReference>
<dbReference type="InterPro" id="IPR036420">
    <property type="entry name" value="BRCT_dom_sf"/>
</dbReference>
<keyword evidence="6" id="KW-0239">DNA-directed DNA polymerase</keyword>
<dbReference type="PANTHER" id="PTHR30231:SF41">
    <property type="entry name" value="DNA POLYMERASE III SUBUNIT EPSILON"/>
    <property type="match status" value="1"/>
</dbReference>
<evidence type="ECO:0000256" key="6">
    <source>
        <dbReference type="ARBA" id="ARBA00022932"/>
    </source>
</evidence>
<evidence type="ECO:0000256" key="7">
    <source>
        <dbReference type="ARBA" id="ARBA00070925"/>
    </source>
</evidence>
<dbReference type="Proteomes" id="UP000244140">
    <property type="component" value="Unassembled WGS sequence"/>
</dbReference>
<dbReference type="Proteomes" id="UP001222182">
    <property type="component" value="Chromosome"/>
</dbReference>
<dbReference type="SUPFAM" id="SSF52113">
    <property type="entry name" value="BRCT domain"/>
    <property type="match status" value="1"/>
</dbReference>
<evidence type="ECO:0000256" key="2">
    <source>
        <dbReference type="ARBA" id="ARBA00022695"/>
    </source>
</evidence>
<dbReference type="PANTHER" id="PTHR30231">
    <property type="entry name" value="DNA POLYMERASE III SUBUNIT EPSILON"/>
    <property type="match status" value="1"/>
</dbReference>
<dbReference type="GO" id="GO:0008408">
    <property type="term" value="F:3'-5' exonuclease activity"/>
    <property type="evidence" value="ECO:0007669"/>
    <property type="project" value="TreeGrafter"/>
</dbReference>
<dbReference type="CDD" id="cd17748">
    <property type="entry name" value="BRCT_DNA_ligase_like"/>
    <property type="match status" value="1"/>
</dbReference>
<dbReference type="SUPFAM" id="SSF53098">
    <property type="entry name" value="Ribonuclease H-like"/>
    <property type="match status" value="1"/>
</dbReference>
<evidence type="ECO:0000256" key="1">
    <source>
        <dbReference type="ARBA" id="ARBA00022679"/>
    </source>
</evidence>
<keyword evidence="5 11" id="KW-0269">Exonuclease</keyword>
<dbReference type="Gene3D" id="3.40.50.10190">
    <property type="entry name" value="BRCT domain"/>
    <property type="match status" value="1"/>
</dbReference>
<dbReference type="CDD" id="cd06127">
    <property type="entry name" value="DEDDh"/>
    <property type="match status" value="1"/>
</dbReference>
<evidence type="ECO:0000313" key="11">
    <source>
        <dbReference type="EMBL" id="WEH22502.1"/>
    </source>
</evidence>
<keyword evidence="5 11" id="KW-0378">Hydrolase</keyword>
<evidence type="ECO:0000313" key="13">
    <source>
        <dbReference type="Proteomes" id="UP000244140"/>
    </source>
</evidence>
<dbReference type="RefSeq" id="WP_002361478.1">
    <property type="nucleotide sequence ID" value="NZ_AP031218.1"/>
</dbReference>
<dbReference type="InterPro" id="IPR001357">
    <property type="entry name" value="BRCT_dom"/>
</dbReference>
<evidence type="ECO:0000256" key="3">
    <source>
        <dbReference type="ARBA" id="ARBA00022705"/>
    </source>
</evidence>
<sequence length="289" mass="32914">MQTEVKEFIAFDIETTGLDFHQDAVIQISAARYVDGIEVDYFDTLVNSDYIPDEITKLTGITNDQVLNAPTLDEVMPYLFDYLGDTILVGHNIKSFDFPFLKAKGYNIAEGHEIYDTRYFAATRKHGAVNNQLTTLKLLFGIDAISHNALNDVRISAIVFMELLKIEPQEKSSTLKKSSLDSFELDDDTTPFFEGMSFVVTGAFDDSKYNRKQIETLIKQHGGRVSSSLSAKTDYFIQGIQISSQLKDGKHSSKELKYIELREKGVDIYKFNGNQFYELITNYRKLRKN</sequence>
<keyword evidence="3" id="KW-0235">DNA replication</keyword>
<reference evidence="11 15" key="3">
    <citation type="submission" date="2023-02" db="EMBL/GenBank/DDBJ databases">
        <title>Results of the 2020 Genomic Proficiency Test for the network of European Union Reference Laboratory for Antimicrobial Resistance assessing whole genome sequencing capacities.</title>
        <authorList>
            <person name="Hoffmann M."/>
            <person name="Luo Y."/>
            <person name="Sorensen L.H."/>
            <person name="Pedersen S.K."/>
            <person name="Hendriksen R.S."/>
        </authorList>
    </citation>
    <scope>NUCLEOTIDE SEQUENCE [LARGE SCALE GENOMIC DNA]</scope>
    <source>
        <strain evidence="11 15">GENOMIC22-006</strain>
    </source>
</reference>
<evidence type="ECO:0000313" key="9">
    <source>
        <dbReference type="EMBL" id="PTN76291.1"/>
    </source>
</evidence>
<dbReference type="GO" id="GO:0003676">
    <property type="term" value="F:nucleic acid binding"/>
    <property type="evidence" value="ECO:0007669"/>
    <property type="project" value="InterPro"/>
</dbReference>
<dbReference type="Pfam" id="PF00929">
    <property type="entry name" value="RNase_T"/>
    <property type="match status" value="1"/>
</dbReference>
<dbReference type="InterPro" id="IPR012337">
    <property type="entry name" value="RNaseH-like_sf"/>
</dbReference>
<reference evidence="10 14" key="2">
    <citation type="submission" date="2018-06" db="EMBL/GenBank/DDBJ databases">
        <authorList>
            <consortium name="Pathogen Informatics"/>
            <person name="Doyle S."/>
        </authorList>
    </citation>
    <scope>NUCLEOTIDE SEQUENCE [LARGE SCALE GENOMIC DNA]</scope>
    <source>
        <strain evidence="10 14">NCTC13379</strain>
    </source>
</reference>
<evidence type="ECO:0000313" key="10">
    <source>
        <dbReference type="EMBL" id="STP63703.1"/>
    </source>
</evidence>
<dbReference type="EMBL" id="UGIX01000001">
    <property type="protein sequence ID" value="STP63703.1"/>
    <property type="molecule type" value="Genomic_DNA"/>
</dbReference>
<name>A0A855UCK8_ENTFL</name>
<reference evidence="12 16" key="4">
    <citation type="submission" date="2023-03" db="EMBL/GenBank/DDBJ databases">
        <title>Complete genome sequence of an Enterococcus faecalis urinary isolate.</title>
        <authorList>
            <person name="Brauer A.L."/>
            <person name="Armbruster C.E."/>
        </authorList>
    </citation>
    <scope>NUCLEOTIDE SEQUENCE [LARGE SCALE GENOMIC DNA]</scope>
    <source>
        <strain evidence="12 16">3143</strain>
    </source>
</reference>
<evidence type="ECO:0000256" key="4">
    <source>
        <dbReference type="ARBA" id="ARBA00022722"/>
    </source>
</evidence>
<dbReference type="AlphaFoldDB" id="A0A855UCK8"/>
<feature type="domain" description="BRCT" evidence="8">
    <location>
        <begin position="188"/>
        <end position="237"/>
    </location>
</feature>
<gene>
    <name evidence="10" type="primary">polC_1</name>
    <name evidence="9" type="ORF">DAI13_00260</name>
    <name evidence="10" type="ORF">NCTC13379_00547</name>
    <name evidence="12" type="ORF">P0083_00245</name>
    <name evidence="11" type="ORF">P0D81_00245</name>
</gene>
<dbReference type="FunFam" id="3.30.420.10:FF:000045">
    <property type="entry name" value="3'-5' exonuclease DinG"/>
    <property type="match status" value="1"/>
</dbReference>
<evidence type="ECO:0000259" key="8">
    <source>
        <dbReference type="PROSITE" id="PS50172"/>
    </source>
</evidence>
<evidence type="ECO:0000313" key="12">
    <source>
        <dbReference type="EMBL" id="WER42793.1"/>
    </source>
</evidence>
<dbReference type="GO" id="GO:0003887">
    <property type="term" value="F:DNA-directed DNA polymerase activity"/>
    <property type="evidence" value="ECO:0007669"/>
    <property type="project" value="UniProtKB-KW"/>
</dbReference>
<dbReference type="GO" id="GO:0045004">
    <property type="term" value="P:DNA replication proofreading"/>
    <property type="evidence" value="ECO:0007669"/>
    <property type="project" value="TreeGrafter"/>
</dbReference>
<dbReference type="Gene3D" id="3.30.420.10">
    <property type="entry name" value="Ribonuclease H-like superfamily/Ribonuclease H"/>
    <property type="match status" value="1"/>
</dbReference>
<dbReference type="Proteomes" id="UP000254396">
    <property type="component" value="Unassembled WGS sequence"/>
</dbReference>
<proteinExistence type="predicted"/>
<dbReference type="GO" id="GO:0005829">
    <property type="term" value="C:cytosol"/>
    <property type="evidence" value="ECO:0007669"/>
    <property type="project" value="TreeGrafter"/>
</dbReference>
<accession>A0A855UCK8</accession>
<dbReference type="SMART" id="SM00479">
    <property type="entry name" value="EXOIII"/>
    <property type="match status" value="1"/>
</dbReference>
<keyword evidence="1 10" id="KW-0808">Transferase</keyword>
<protein>
    <recommendedName>
        <fullName evidence="7">DNA polymerase III polC-type</fullName>
    </recommendedName>
</protein>
<dbReference type="EMBL" id="CP119159">
    <property type="protein sequence ID" value="WEH22502.1"/>
    <property type="molecule type" value="Genomic_DNA"/>
</dbReference>
<evidence type="ECO:0000313" key="15">
    <source>
        <dbReference type="Proteomes" id="UP001221642"/>
    </source>
</evidence>
<dbReference type="EMBL" id="PZZH01000001">
    <property type="protein sequence ID" value="PTN76291.1"/>
    <property type="molecule type" value="Genomic_DNA"/>
</dbReference>
<evidence type="ECO:0000313" key="16">
    <source>
        <dbReference type="Proteomes" id="UP001222182"/>
    </source>
</evidence>
<dbReference type="PROSITE" id="PS50172">
    <property type="entry name" value="BRCT"/>
    <property type="match status" value="1"/>
</dbReference>
<keyword evidence="2 10" id="KW-0548">Nucleotidyltransferase</keyword>
<organism evidence="9 13">
    <name type="scientific">Enterococcus faecalis</name>
    <name type="common">Streptococcus faecalis</name>
    <dbReference type="NCBI Taxonomy" id="1351"/>
    <lineage>
        <taxon>Bacteria</taxon>
        <taxon>Bacillati</taxon>
        <taxon>Bacillota</taxon>
        <taxon>Bacilli</taxon>
        <taxon>Lactobacillales</taxon>
        <taxon>Enterococcaceae</taxon>
        <taxon>Enterococcus</taxon>
    </lineage>
</organism>